<name>A0A8J3CAS2_9PSEU</name>
<keyword evidence="2" id="KW-0929">Antimicrobial</keyword>
<reference evidence="8" key="1">
    <citation type="journal article" date="2014" name="Int. J. Syst. Evol. Microbiol.">
        <title>Complete genome sequence of Corynebacterium casei LMG S-19264T (=DSM 44701T), isolated from a smear-ripened cheese.</title>
        <authorList>
            <consortium name="US DOE Joint Genome Institute (JGI-PGF)"/>
            <person name="Walter F."/>
            <person name="Albersmeier A."/>
            <person name="Kalinowski J."/>
            <person name="Ruckert C."/>
        </authorList>
    </citation>
    <scope>NUCLEOTIDE SEQUENCE</scope>
    <source>
        <strain evidence="8">CGMCC 4.5737</strain>
    </source>
</reference>
<evidence type="ECO:0000313" key="8">
    <source>
        <dbReference type="EMBL" id="GGM51916.1"/>
    </source>
</evidence>
<dbReference type="Proteomes" id="UP000637578">
    <property type="component" value="Unassembled WGS sequence"/>
</dbReference>
<evidence type="ECO:0000256" key="3">
    <source>
        <dbReference type="ARBA" id="ARBA00023022"/>
    </source>
</evidence>
<feature type="region of interest" description="Disordered" evidence="6">
    <location>
        <begin position="1"/>
        <end position="24"/>
    </location>
</feature>
<dbReference type="InterPro" id="IPR027273">
    <property type="entry name" value="Neocarzinostatin-like"/>
</dbReference>
<evidence type="ECO:0000256" key="7">
    <source>
        <dbReference type="SAM" id="Phobius"/>
    </source>
</evidence>
<evidence type="ECO:0000256" key="2">
    <source>
        <dbReference type="ARBA" id="ARBA00022529"/>
    </source>
</evidence>
<evidence type="ECO:0000256" key="6">
    <source>
        <dbReference type="SAM" id="MobiDB-lite"/>
    </source>
</evidence>
<dbReference type="SUPFAM" id="SSF49319">
    <property type="entry name" value="Actinoxanthin-like"/>
    <property type="match status" value="1"/>
</dbReference>
<dbReference type="InterPro" id="IPR002186">
    <property type="entry name" value="Neocarzinostatin_fam"/>
</dbReference>
<dbReference type="GO" id="GO:0003677">
    <property type="term" value="F:DNA binding"/>
    <property type="evidence" value="ECO:0007669"/>
    <property type="project" value="UniProtKB-KW"/>
</dbReference>
<keyword evidence="7" id="KW-0472">Membrane</keyword>
<evidence type="ECO:0008006" key="10">
    <source>
        <dbReference type="Google" id="ProtNLM"/>
    </source>
</evidence>
<reference evidence="8" key="2">
    <citation type="submission" date="2020-09" db="EMBL/GenBank/DDBJ databases">
        <authorList>
            <person name="Sun Q."/>
            <person name="Zhou Y."/>
        </authorList>
    </citation>
    <scope>NUCLEOTIDE SEQUENCE</scope>
    <source>
        <strain evidence="8">CGMCC 4.5737</strain>
    </source>
</reference>
<dbReference type="Gene3D" id="2.60.40.230">
    <property type="entry name" value="Neocarzinostatin-like"/>
    <property type="match status" value="1"/>
</dbReference>
<gene>
    <name evidence="8" type="ORF">GCM10012275_23550</name>
</gene>
<evidence type="ECO:0000256" key="1">
    <source>
        <dbReference type="ARBA" id="ARBA00010648"/>
    </source>
</evidence>
<dbReference type="Pfam" id="PF00960">
    <property type="entry name" value="Neocarzinostat"/>
    <property type="match status" value="1"/>
</dbReference>
<evidence type="ECO:0000256" key="4">
    <source>
        <dbReference type="ARBA" id="ARBA00023125"/>
    </source>
</evidence>
<feature type="transmembrane region" description="Helical" evidence="7">
    <location>
        <begin position="43"/>
        <end position="63"/>
    </location>
</feature>
<dbReference type="GO" id="GO:0042742">
    <property type="term" value="P:defense response to bacterium"/>
    <property type="evidence" value="ECO:0007669"/>
    <property type="project" value="UniProtKB-KW"/>
</dbReference>
<keyword evidence="7" id="KW-1133">Transmembrane helix</keyword>
<evidence type="ECO:0000313" key="9">
    <source>
        <dbReference type="Proteomes" id="UP000637578"/>
    </source>
</evidence>
<organism evidence="8 9">
    <name type="scientific">Longimycelium tulufanense</name>
    <dbReference type="NCBI Taxonomy" id="907463"/>
    <lineage>
        <taxon>Bacteria</taxon>
        <taxon>Bacillati</taxon>
        <taxon>Actinomycetota</taxon>
        <taxon>Actinomycetes</taxon>
        <taxon>Pseudonocardiales</taxon>
        <taxon>Pseudonocardiaceae</taxon>
        <taxon>Longimycelium</taxon>
    </lineage>
</organism>
<dbReference type="AlphaFoldDB" id="A0A8J3CAS2"/>
<evidence type="ECO:0000256" key="5">
    <source>
        <dbReference type="ARBA" id="ARBA00023157"/>
    </source>
</evidence>
<proteinExistence type="inferred from homology"/>
<keyword evidence="5" id="KW-1015">Disulfide bond</keyword>
<keyword evidence="9" id="KW-1185">Reference proteome</keyword>
<keyword evidence="4" id="KW-0238">DNA-binding</keyword>
<sequence length="177" mass="18153">MTGVGRIAPHGDERKASPDPSNQTKEWIEAMRLAAKFRPGKRLAAVAAFGAGLALVAASPAFAAPQSISVDPTTNLRDGQTVTVSGQGFPAGQTAYAAQCGRVGEKFGCHLDGFGSTRVGADGKISISVKVRKSFTAVHPLTGEVGGTVDCTKEPKCVVGAATRASGISNLVPIDFK</sequence>
<keyword evidence="7" id="KW-0812">Transmembrane</keyword>
<comment type="caution">
    <text evidence="8">The sequence shown here is derived from an EMBL/GenBank/DDBJ whole genome shotgun (WGS) entry which is preliminary data.</text>
</comment>
<keyword evidence="3" id="KW-0044">Antibiotic</keyword>
<dbReference type="EMBL" id="BMMK01000009">
    <property type="protein sequence ID" value="GGM51916.1"/>
    <property type="molecule type" value="Genomic_DNA"/>
</dbReference>
<dbReference type="NCBIfam" id="NF040680">
    <property type="entry name" value="chromo_anti"/>
    <property type="match status" value="1"/>
</dbReference>
<comment type="similarity">
    <text evidence="1">Belongs to the neocarzinostatin family.</text>
</comment>
<dbReference type="PRINTS" id="PR01885">
    <property type="entry name" value="MACROMOMYCIN"/>
</dbReference>
<protein>
    <recommendedName>
        <fullName evidence="10">Neocarzinostatin family protein</fullName>
    </recommendedName>
</protein>
<accession>A0A8J3CAS2</accession>